<dbReference type="EMBL" id="QBMN01000004">
    <property type="protein sequence ID" value="PZO45579.1"/>
    <property type="molecule type" value="Genomic_DNA"/>
</dbReference>
<dbReference type="InterPro" id="IPR027417">
    <property type="entry name" value="P-loop_NTPase"/>
</dbReference>
<dbReference type="AlphaFoldDB" id="A0A2W4WUK5"/>
<evidence type="ECO:0000313" key="2">
    <source>
        <dbReference type="Proteomes" id="UP000249081"/>
    </source>
</evidence>
<reference evidence="2" key="1">
    <citation type="submission" date="2018-04" db="EMBL/GenBank/DDBJ databases">
        <authorList>
            <person name="Cornet L."/>
        </authorList>
    </citation>
    <scope>NUCLEOTIDE SEQUENCE [LARGE SCALE GENOMIC DNA]</scope>
</reference>
<proteinExistence type="predicted"/>
<dbReference type="Gene3D" id="3.40.50.300">
    <property type="entry name" value="P-loop containing nucleotide triphosphate hydrolases"/>
    <property type="match status" value="1"/>
</dbReference>
<gene>
    <name evidence="1" type="ORF">DCF17_01085</name>
</gene>
<evidence type="ECO:0008006" key="3">
    <source>
        <dbReference type="Google" id="ProtNLM"/>
    </source>
</evidence>
<organism evidence="1 2">
    <name type="scientific">Shackletoniella antarctica</name>
    <dbReference type="NCBI Taxonomy" id="268115"/>
    <lineage>
        <taxon>Bacteria</taxon>
        <taxon>Bacillati</taxon>
        <taxon>Cyanobacteriota</taxon>
        <taxon>Cyanophyceae</taxon>
        <taxon>Oculatellales</taxon>
        <taxon>Oculatellaceae</taxon>
        <taxon>Shackletoniella</taxon>
    </lineage>
</organism>
<protein>
    <recommendedName>
        <fullName evidence="3">Dynamin family protein</fullName>
    </recommendedName>
</protein>
<dbReference type="SUPFAM" id="SSF52540">
    <property type="entry name" value="P-loop containing nucleoside triphosphate hydrolases"/>
    <property type="match status" value="1"/>
</dbReference>
<comment type="caution">
    <text evidence="1">The sequence shown here is derived from an EMBL/GenBank/DDBJ whole genome shotgun (WGS) entry which is preliminary data.</text>
</comment>
<reference evidence="1 2" key="2">
    <citation type="submission" date="2018-06" db="EMBL/GenBank/DDBJ databases">
        <title>Metagenomic assembly of (sub)arctic Cyanobacteria and their associated microbiome from non-axenic cultures.</title>
        <authorList>
            <person name="Baurain D."/>
        </authorList>
    </citation>
    <scope>NUCLEOTIDE SEQUENCE [LARGE SCALE GENOMIC DNA]</scope>
    <source>
        <strain evidence="1">ULC041bin1</strain>
    </source>
</reference>
<dbReference type="Proteomes" id="UP000249081">
    <property type="component" value="Unassembled WGS sequence"/>
</dbReference>
<evidence type="ECO:0000313" key="1">
    <source>
        <dbReference type="EMBL" id="PZO45579.1"/>
    </source>
</evidence>
<accession>A0A2W4WUK5</accession>
<sequence>MKRTEQIVSILSQRRPLAEQIQTVEVNLQNLAATLGHLDERRRTLLSKLEDSSACGSLREIDFTTVQEEIKREAQSLDKLKARFTRNTLNIGVVGRARQGKSRLLQSLTGLSSSEIPDGDRQHCTGVRSTIHHNSDIKPYGDVWFYTEFSFLEEVIAPYYEKLKLGAKPTNLETFARQPLLPLPKDVQGRAVEGAMYEHLKKYHTNFDQYSALLKAPSPKRIAREQIREYVAQDTPDGQRIYFNYLAVREVKITCNFPNQDVGQIALVDMPGLGDTGIGDTERLVKTLGQDVDVVLFVRMPKPTGDYWADYDVQLYDTAQGALIDLPISLWSFLVLNRTAPGSKYGDNWGNCQELNESLKEKHIEVAGQLITNCADLQETSSLLDLILNYMAEEINTLDRKYASACQERILDLHRSIEIELSKARMALGDSVQGEDWFPLFLQLFEQLWDNLASGLDDLLDELREQKDFPDMDFKQKVDEALNTAKEDTGIPSLEAIEKKDSGLGGLPNAYYAYMNEVRAHLSQQFLLVDEALKRGLERVKSQVTSVLVGEGKLGTLAEERGTEFLRVIANQIPQQLIPGQSSRLKHGFHILADFTLSYRGLIQHRIRQHLDDLTPNTTELQLSDSPTVQEVADCLNTLHSEALYKCRTALDDLLAEPSQAAFAIVEEFCDRVLRAEGVKMEWQIFLQSVRSEVWNDHFKALDEKTRTRTEWLSTIQQVAEANTHENLKFIN</sequence>
<name>A0A2W4WUK5_9CYAN</name>